<dbReference type="AlphaFoldDB" id="A0A427ABP9"/>
<gene>
    <name evidence="1" type="ORF">B296_00033106</name>
</gene>
<dbReference type="Proteomes" id="UP000287651">
    <property type="component" value="Unassembled WGS sequence"/>
</dbReference>
<comment type="caution">
    <text evidence="1">The sequence shown here is derived from an EMBL/GenBank/DDBJ whole genome shotgun (WGS) entry which is preliminary data.</text>
</comment>
<name>A0A427ABP9_ENSVE</name>
<sequence>MSLHVIHDVIQGDGRTTWEGTLLPVEERLVNAAALADAAMSTPLSCRRSRKILDRRVASATVQNVIVAGRVKACCLRLRLLPASLLVATVAPAVDPTQDRVERPSYTCS</sequence>
<reference evidence="1 2" key="1">
    <citation type="journal article" date="2014" name="Agronomy (Basel)">
        <title>A Draft Genome Sequence for Ensete ventricosum, the Drought-Tolerant Tree Against Hunger.</title>
        <authorList>
            <person name="Harrison J."/>
            <person name="Moore K.A."/>
            <person name="Paszkiewicz K."/>
            <person name="Jones T."/>
            <person name="Grant M."/>
            <person name="Ambacheew D."/>
            <person name="Muzemil S."/>
            <person name="Studholme D.J."/>
        </authorList>
    </citation>
    <scope>NUCLEOTIDE SEQUENCE [LARGE SCALE GENOMIC DNA]</scope>
</reference>
<organism evidence="1 2">
    <name type="scientific">Ensete ventricosum</name>
    <name type="common">Abyssinian banana</name>
    <name type="synonym">Musa ensete</name>
    <dbReference type="NCBI Taxonomy" id="4639"/>
    <lineage>
        <taxon>Eukaryota</taxon>
        <taxon>Viridiplantae</taxon>
        <taxon>Streptophyta</taxon>
        <taxon>Embryophyta</taxon>
        <taxon>Tracheophyta</taxon>
        <taxon>Spermatophyta</taxon>
        <taxon>Magnoliopsida</taxon>
        <taxon>Liliopsida</taxon>
        <taxon>Zingiberales</taxon>
        <taxon>Musaceae</taxon>
        <taxon>Ensete</taxon>
    </lineage>
</organism>
<protein>
    <submittedName>
        <fullName evidence="1">Uncharacterized protein</fullName>
    </submittedName>
</protein>
<evidence type="ECO:0000313" key="2">
    <source>
        <dbReference type="Proteomes" id="UP000287651"/>
    </source>
</evidence>
<dbReference type="EMBL" id="AMZH03003018">
    <property type="protein sequence ID" value="RRT73685.1"/>
    <property type="molecule type" value="Genomic_DNA"/>
</dbReference>
<accession>A0A427ABP9</accession>
<evidence type="ECO:0000313" key="1">
    <source>
        <dbReference type="EMBL" id="RRT73685.1"/>
    </source>
</evidence>
<proteinExistence type="predicted"/>